<accession>A0AAN7TPY1</accession>
<organism evidence="1 2">
    <name type="scientific">Meristemomyces frigidus</name>
    <dbReference type="NCBI Taxonomy" id="1508187"/>
    <lineage>
        <taxon>Eukaryota</taxon>
        <taxon>Fungi</taxon>
        <taxon>Dikarya</taxon>
        <taxon>Ascomycota</taxon>
        <taxon>Pezizomycotina</taxon>
        <taxon>Dothideomycetes</taxon>
        <taxon>Dothideomycetidae</taxon>
        <taxon>Mycosphaerellales</taxon>
        <taxon>Teratosphaeriaceae</taxon>
        <taxon>Meristemomyces</taxon>
    </lineage>
</organism>
<dbReference type="EMBL" id="JAVRRL010000021">
    <property type="protein sequence ID" value="KAK5113790.1"/>
    <property type="molecule type" value="Genomic_DNA"/>
</dbReference>
<protein>
    <submittedName>
        <fullName evidence="1">Uncharacterized protein</fullName>
    </submittedName>
</protein>
<comment type="caution">
    <text evidence="1">The sequence shown here is derived from an EMBL/GenBank/DDBJ whole genome shotgun (WGS) entry which is preliminary data.</text>
</comment>
<dbReference type="PANTHER" id="PTHR35179">
    <property type="entry name" value="PROTEIN CBG02620"/>
    <property type="match status" value="1"/>
</dbReference>
<dbReference type="PANTHER" id="PTHR35179:SF1">
    <property type="entry name" value="INTEGRAL MEMBRANE PROTEIN"/>
    <property type="match status" value="1"/>
</dbReference>
<sequence length="277" mass="30801">MDLDDIDIIVNRNSLRKLLDFAAGKRQDPFRIDLHLVHQTLFLTRREKSARVMMGCNRNTRGYGQNFEKTFTTPVAGLNSSSSHHRVIKYRLGSLICAVRFEIDAQYPSGSGASDVQPDTEDLAAAVEHLALESPLTPKHQAGSVRVSLAGHPVPASRLAELKAKKKVQTSQALPQLWFGRTPYLITGRHVDGKVEKIMCTHAAELFVGWEVQHQGSLRKMVNLLAWLREKVGGMKKGRAVLVHDNSGGELQILEGVGLEAVLPAEVIKKYWAGRRR</sequence>
<name>A0AAN7TPY1_9PEZI</name>
<evidence type="ECO:0000313" key="1">
    <source>
        <dbReference type="EMBL" id="KAK5113790.1"/>
    </source>
</evidence>
<reference evidence="1" key="1">
    <citation type="submission" date="2023-08" db="EMBL/GenBank/DDBJ databases">
        <title>Black Yeasts Isolated from many extreme environments.</title>
        <authorList>
            <person name="Coleine C."/>
            <person name="Stajich J.E."/>
            <person name="Selbmann L."/>
        </authorList>
    </citation>
    <scope>NUCLEOTIDE SEQUENCE</scope>
    <source>
        <strain evidence="1">CCFEE 5401</strain>
    </source>
</reference>
<proteinExistence type="predicted"/>
<gene>
    <name evidence="1" type="ORF">LTR62_003174</name>
</gene>
<dbReference type="AlphaFoldDB" id="A0AAN7TPY1"/>
<evidence type="ECO:0000313" key="2">
    <source>
        <dbReference type="Proteomes" id="UP001310890"/>
    </source>
</evidence>
<dbReference type="Proteomes" id="UP001310890">
    <property type="component" value="Unassembled WGS sequence"/>
</dbReference>